<evidence type="ECO:0000313" key="3">
    <source>
        <dbReference type="Proteomes" id="UP000694393"/>
    </source>
</evidence>
<feature type="compositionally biased region" description="Basic residues" evidence="1">
    <location>
        <begin position="143"/>
        <end position="158"/>
    </location>
</feature>
<dbReference type="Proteomes" id="UP000694393">
    <property type="component" value="Unplaced"/>
</dbReference>
<evidence type="ECO:0000256" key="1">
    <source>
        <dbReference type="SAM" id="MobiDB-lite"/>
    </source>
</evidence>
<dbReference type="PANTHER" id="PTHR35667">
    <property type="entry name" value="LEUKEMIA NUP98 FUSION PARTNER 1"/>
    <property type="match status" value="1"/>
</dbReference>
<dbReference type="InterPro" id="IPR029280">
    <property type="entry name" value="LNP1"/>
</dbReference>
<dbReference type="Ensembl" id="ENSPCET00000003631.1">
    <property type="protein sequence ID" value="ENSPCEP00000003514.1"/>
    <property type="gene ID" value="ENSPCEG00000002813.1"/>
</dbReference>
<dbReference type="Pfam" id="PF15419">
    <property type="entry name" value="LNP1"/>
    <property type="match status" value="1"/>
</dbReference>
<organism evidence="2 3">
    <name type="scientific">Pelusios castaneus</name>
    <name type="common">West African mud turtle</name>
    <dbReference type="NCBI Taxonomy" id="367368"/>
    <lineage>
        <taxon>Eukaryota</taxon>
        <taxon>Metazoa</taxon>
        <taxon>Chordata</taxon>
        <taxon>Craniata</taxon>
        <taxon>Vertebrata</taxon>
        <taxon>Euteleostomi</taxon>
        <taxon>Archelosauria</taxon>
        <taxon>Testudinata</taxon>
        <taxon>Testudines</taxon>
        <taxon>Pleurodira</taxon>
        <taxon>Pelomedusidae</taxon>
        <taxon>Pelusios</taxon>
    </lineage>
</organism>
<reference evidence="2" key="1">
    <citation type="submission" date="2025-08" db="UniProtKB">
        <authorList>
            <consortium name="Ensembl"/>
        </authorList>
    </citation>
    <scope>IDENTIFICATION</scope>
</reference>
<name>A0A8C8RDF7_9SAUR</name>
<accession>A0A8C8RDF7</accession>
<reference evidence="2" key="2">
    <citation type="submission" date="2025-09" db="UniProtKB">
        <authorList>
            <consortium name="Ensembl"/>
        </authorList>
    </citation>
    <scope>IDENTIFICATION</scope>
</reference>
<proteinExistence type="predicted"/>
<dbReference type="PANTHER" id="PTHR35667:SF1">
    <property type="entry name" value="LEUKEMIA NUP98 FUSION PARTNER 1"/>
    <property type="match status" value="1"/>
</dbReference>
<evidence type="ECO:0000313" key="2">
    <source>
        <dbReference type="Ensembl" id="ENSPCEP00000003514.1"/>
    </source>
</evidence>
<protein>
    <submittedName>
        <fullName evidence="2">Leukemia NUP98 fusion partner 1</fullName>
    </submittedName>
</protein>
<dbReference type="AlphaFoldDB" id="A0A8C8RDF7"/>
<feature type="compositionally biased region" description="Basic and acidic residues" evidence="1">
    <location>
        <begin position="183"/>
        <end position="195"/>
    </location>
</feature>
<sequence length="195" mass="22554">MEYEEDDDISFAKWMSSFWGHSLIDENEKEGRGYRKRQMQAFCERRASLPAKLSSIHMTRLHASTKTSSSGHLRGCKEFQEGQDIKCHCHMTTCKIPLPDGSGSSSRSNPIQEFSESFEKQLHFKSKRSVSLQPEGIKERKERVRLRMAKSRSHKKEGMKREPKREQEEESLEVPSGNKANSFHHEQALKRDISA</sequence>
<feature type="region of interest" description="Disordered" evidence="1">
    <location>
        <begin position="123"/>
        <end position="195"/>
    </location>
</feature>
<keyword evidence="3" id="KW-1185">Reference proteome</keyword>